<dbReference type="SUPFAM" id="SSF53474">
    <property type="entry name" value="alpha/beta-Hydrolases"/>
    <property type="match status" value="1"/>
</dbReference>
<accession>A0A1F6A108</accession>
<dbReference type="InterPro" id="IPR050261">
    <property type="entry name" value="FrsA_esterase"/>
</dbReference>
<evidence type="ECO:0000256" key="2">
    <source>
        <dbReference type="SAM" id="Phobius"/>
    </source>
</evidence>
<feature type="transmembrane region" description="Helical" evidence="2">
    <location>
        <begin position="5"/>
        <end position="24"/>
    </location>
</feature>
<evidence type="ECO:0000313" key="4">
    <source>
        <dbReference type="EMBL" id="OGG18379.1"/>
    </source>
</evidence>
<dbReference type="STRING" id="1798381.A2721_00325"/>
<dbReference type="InterPro" id="IPR022742">
    <property type="entry name" value="Hydrolase_4"/>
</dbReference>
<keyword evidence="2" id="KW-0472">Membrane</keyword>
<name>A0A1F6A108_9BACT</name>
<comment type="caution">
    <text evidence="4">The sequence shown here is derived from an EMBL/GenBank/DDBJ whole genome shotgun (WGS) entry which is preliminary data.</text>
</comment>
<dbReference type="InterPro" id="IPR029058">
    <property type="entry name" value="AB_hydrolase_fold"/>
</dbReference>
<evidence type="ECO:0000259" key="3">
    <source>
        <dbReference type="Pfam" id="PF12146"/>
    </source>
</evidence>
<dbReference type="PANTHER" id="PTHR22946:SF9">
    <property type="entry name" value="POLYKETIDE TRANSFERASE AF380"/>
    <property type="match status" value="1"/>
</dbReference>
<evidence type="ECO:0000313" key="5">
    <source>
        <dbReference type="Proteomes" id="UP000177871"/>
    </source>
</evidence>
<feature type="domain" description="Serine aminopeptidase S33" evidence="3">
    <location>
        <begin position="124"/>
        <end position="235"/>
    </location>
</feature>
<dbReference type="Gene3D" id="3.40.50.1820">
    <property type="entry name" value="alpha/beta hydrolase"/>
    <property type="match status" value="1"/>
</dbReference>
<protein>
    <recommendedName>
        <fullName evidence="3">Serine aminopeptidase S33 domain-containing protein</fullName>
    </recommendedName>
</protein>
<dbReference type="Pfam" id="PF12146">
    <property type="entry name" value="Hydrolase_4"/>
    <property type="match status" value="1"/>
</dbReference>
<dbReference type="AlphaFoldDB" id="A0A1F6A108"/>
<dbReference type="GO" id="GO:0052689">
    <property type="term" value="F:carboxylic ester hydrolase activity"/>
    <property type="evidence" value="ECO:0007669"/>
    <property type="project" value="UniProtKB-ARBA"/>
</dbReference>
<organism evidence="4 5">
    <name type="scientific">Candidatus Gottesmanbacteria bacterium RIFCSPHIGHO2_01_FULL_47_48</name>
    <dbReference type="NCBI Taxonomy" id="1798381"/>
    <lineage>
        <taxon>Bacteria</taxon>
        <taxon>Candidatus Gottesmaniibacteriota</taxon>
    </lineage>
</organism>
<proteinExistence type="predicted"/>
<keyword evidence="1" id="KW-0378">Hydrolase</keyword>
<gene>
    <name evidence="4" type="ORF">A2721_00325</name>
</gene>
<dbReference type="PANTHER" id="PTHR22946">
    <property type="entry name" value="DIENELACTONE HYDROLASE DOMAIN-CONTAINING PROTEIN-RELATED"/>
    <property type="match status" value="1"/>
</dbReference>
<dbReference type="Proteomes" id="UP000177871">
    <property type="component" value="Unassembled WGS sequence"/>
</dbReference>
<evidence type="ECO:0000256" key="1">
    <source>
        <dbReference type="ARBA" id="ARBA00022801"/>
    </source>
</evidence>
<sequence>MKKYLVVLGMVAVLVVMGGVYLWLYRSGTVVNSPLGQIGESIKNIEARPLDRYSFENLKKQGGVASGIEIGPHFAKASRGEEGLDYERRMFYFKSEGKRISGALNWPKKLGELGNSGNLGDASVIIMIHGFVEKEGYYSGFGTEKVAGELAKAGYVTLAPDFAGFGESDKEAEDVFAARFQTYTTVLDLLASVEKLKNSNDQNSKPGISDFDIRASNFVGMWGHSNGGQIALSVLEILGQPIPTVLWNPVSKPFPYGILYYTDTFDDQGKMLRRELAKFEEKYDVEKYDMVKFLDWITPATPILLQQGGADPWVPKEWSDELAKQLAASSQGLEQGTKRIEYEVYVGSDHNLVPKWGGAVEDLVGFYSRSL</sequence>
<keyword evidence="2" id="KW-0812">Transmembrane</keyword>
<dbReference type="EMBL" id="MFJK01000015">
    <property type="protein sequence ID" value="OGG18379.1"/>
    <property type="molecule type" value="Genomic_DNA"/>
</dbReference>
<keyword evidence="2" id="KW-1133">Transmembrane helix</keyword>
<reference evidence="4 5" key="1">
    <citation type="journal article" date="2016" name="Nat. Commun.">
        <title>Thousands of microbial genomes shed light on interconnected biogeochemical processes in an aquifer system.</title>
        <authorList>
            <person name="Anantharaman K."/>
            <person name="Brown C.T."/>
            <person name="Hug L.A."/>
            <person name="Sharon I."/>
            <person name="Castelle C.J."/>
            <person name="Probst A.J."/>
            <person name="Thomas B.C."/>
            <person name="Singh A."/>
            <person name="Wilkins M.J."/>
            <person name="Karaoz U."/>
            <person name="Brodie E.L."/>
            <person name="Williams K.H."/>
            <person name="Hubbard S.S."/>
            <person name="Banfield J.F."/>
        </authorList>
    </citation>
    <scope>NUCLEOTIDE SEQUENCE [LARGE SCALE GENOMIC DNA]</scope>
</reference>